<gene>
    <name evidence="4" type="ORF">DRV84_00710</name>
</gene>
<dbReference type="GO" id="GO:0042834">
    <property type="term" value="F:peptidoglycan binding"/>
    <property type="evidence" value="ECO:0007669"/>
    <property type="project" value="InterPro"/>
</dbReference>
<evidence type="ECO:0000256" key="1">
    <source>
        <dbReference type="SAM" id="MobiDB-lite"/>
    </source>
</evidence>
<keyword evidence="5" id="KW-1185">Reference proteome</keyword>
<dbReference type="AlphaFoldDB" id="A0A3D9BZ17"/>
<dbReference type="InterPro" id="IPR036680">
    <property type="entry name" value="SPOR-like_sf"/>
</dbReference>
<dbReference type="Pfam" id="PF05036">
    <property type="entry name" value="SPOR"/>
    <property type="match status" value="1"/>
</dbReference>
<evidence type="ECO:0000256" key="2">
    <source>
        <dbReference type="SAM" id="SignalP"/>
    </source>
</evidence>
<name>A0A3D9BZ17_9RHOB</name>
<dbReference type="RefSeq" id="WP_115977826.1">
    <property type="nucleotide sequence ID" value="NZ_QOHR01000001.1"/>
</dbReference>
<proteinExistence type="predicted"/>
<feature type="compositionally biased region" description="Low complexity" evidence="1">
    <location>
        <begin position="113"/>
        <end position="147"/>
    </location>
</feature>
<evidence type="ECO:0000313" key="4">
    <source>
        <dbReference type="EMBL" id="REC58783.1"/>
    </source>
</evidence>
<feature type="compositionally biased region" description="Basic and acidic residues" evidence="1">
    <location>
        <begin position="240"/>
        <end position="249"/>
    </location>
</feature>
<dbReference type="Proteomes" id="UP000257131">
    <property type="component" value="Unassembled WGS sequence"/>
</dbReference>
<feature type="region of interest" description="Disordered" evidence="1">
    <location>
        <begin position="216"/>
        <end position="259"/>
    </location>
</feature>
<dbReference type="Gene3D" id="3.30.70.1070">
    <property type="entry name" value="Sporulation related repeat"/>
    <property type="match status" value="1"/>
</dbReference>
<feature type="compositionally biased region" description="Basic and acidic residues" evidence="1">
    <location>
        <begin position="103"/>
        <end position="112"/>
    </location>
</feature>
<dbReference type="EMBL" id="QOHR01000001">
    <property type="protein sequence ID" value="REC58783.1"/>
    <property type="molecule type" value="Genomic_DNA"/>
</dbReference>
<organism evidence="4 5">
    <name type="scientific">Rhodosalinus sediminis</name>
    <dbReference type="NCBI Taxonomy" id="1940533"/>
    <lineage>
        <taxon>Bacteria</taxon>
        <taxon>Pseudomonadati</taxon>
        <taxon>Pseudomonadota</taxon>
        <taxon>Alphaproteobacteria</taxon>
        <taxon>Rhodobacterales</taxon>
        <taxon>Paracoccaceae</taxon>
        <taxon>Rhodosalinus</taxon>
    </lineage>
</organism>
<dbReference type="OrthoDB" id="7843142at2"/>
<feature type="chain" id="PRO_5017816184" evidence="2">
    <location>
        <begin position="26"/>
        <end position="343"/>
    </location>
</feature>
<protein>
    <submittedName>
        <fullName evidence="4">SPOR domain-containing protein</fullName>
    </submittedName>
</protein>
<evidence type="ECO:0000259" key="3">
    <source>
        <dbReference type="PROSITE" id="PS51724"/>
    </source>
</evidence>
<sequence length="343" mass="35654">MKRRTAIPRGALLACLVCVGLPATAQRLETAGPPAEFPPDGYEDRQFVDSRGCVYIRAGVDGTVTWVPRVNRDREHLCGFEPTFAEAPAPDPAPEAVPPEGEAAPRRAERETAAASEPAARAQETSAAPRRAAGAATGTAAAAPRAAESARTRILPKPDPEAVAVAVPGGYELAWEDGRLNPYRGARTPAGGAQMRTVWTDTIPRRLVDPARRAVVATREAQAPSADGASRRPQVSSRDAPVRPGRDAEAAAGARPAAGEAAVRAGVSDAPSGRRFVQVGTFGVAANARRTAERIAGLGLPVRVVRASGYRVVLAGPFEAAGDLRGTLDAARGAGFGDAFLRD</sequence>
<feature type="domain" description="SPOR" evidence="3">
    <location>
        <begin position="269"/>
        <end position="343"/>
    </location>
</feature>
<feature type="region of interest" description="Disordered" evidence="1">
    <location>
        <begin position="83"/>
        <end position="155"/>
    </location>
</feature>
<reference evidence="4 5" key="1">
    <citation type="journal article" date="2017" name="Int. J. Syst. Evol. Microbiol.">
        <title>Rhodosalinus sediminis gen. nov., sp. nov., isolated from marine saltern.</title>
        <authorList>
            <person name="Guo L.Y."/>
            <person name="Ling S.K."/>
            <person name="Li C.M."/>
            <person name="Chen G.J."/>
            <person name="Du Z.J."/>
        </authorList>
    </citation>
    <scope>NUCLEOTIDE SEQUENCE [LARGE SCALE GENOMIC DNA]</scope>
    <source>
        <strain evidence="4 5">WDN1C137</strain>
    </source>
</reference>
<accession>A0A3D9BZ17</accession>
<dbReference type="InterPro" id="IPR007730">
    <property type="entry name" value="SPOR-like_dom"/>
</dbReference>
<comment type="caution">
    <text evidence="4">The sequence shown here is derived from an EMBL/GenBank/DDBJ whole genome shotgun (WGS) entry which is preliminary data.</text>
</comment>
<keyword evidence="2" id="KW-0732">Signal</keyword>
<dbReference type="SUPFAM" id="SSF110997">
    <property type="entry name" value="Sporulation related repeat"/>
    <property type="match status" value="1"/>
</dbReference>
<evidence type="ECO:0000313" key="5">
    <source>
        <dbReference type="Proteomes" id="UP000257131"/>
    </source>
</evidence>
<feature type="signal peptide" evidence="2">
    <location>
        <begin position="1"/>
        <end position="25"/>
    </location>
</feature>
<dbReference type="PROSITE" id="PS51724">
    <property type="entry name" value="SPOR"/>
    <property type="match status" value="1"/>
</dbReference>
<feature type="compositionally biased region" description="Low complexity" evidence="1">
    <location>
        <begin position="250"/>
        <end position="259"/>
    </location>
</feature>